<feature type="domain" description="Carbohydrate-binding module family 96" evidence="4">
    <location>
        <begin position="41"/>
        <end position="180"/>
    </location>
</feature>
<dbReference type="RefSeq" id="WP_087915670.1">
    <property type="nucleotide sequence ID" value="NZ_CP021780.1"/>
</dbReference>
<proteinExistence type="predicted"/>
<keyword evidence="6" id="KW-1185">Reference proteome</keyword>
<dbReference type="KEGG" id="pdh:B9T62_13295"/>
<dbReference type="EMBL" id="CP021780">
    <property type="protein sequence ID" value="ASA21661.1"/>
    <property type="molecule type" value="Genomic_DNA"/>
</dbReference>
<sequence length="192" mass="20610">MKLCKQHISYILIISMIVGLLTGIVSPVHADEQSSPSTVIVRLSPTDDASVHNVNVNTNYASGTLILGAGRQFLMKFDLSGITDPITNATLKLYKTNTNSANFTVFRSVYDDWSESTVTYSSLPGDSTGEHLIDEACGGHSCVASGGSGTMIPIDLSNTVLSEMDGDKKLSLVFKRDNTAASKLKDMIFNIV</sequence>
<keyword evidence="3" id="KW-0732">Signal</keyword>
<organism evidence="5 6">
    <name type="scientific">Paenibacillus donghaensis</name>
    <dbReference type="NCBI Taxonomy" id="414771"/>
    <lineage>
        <taxon>Bacteria</taxon>
        <taxon>Bacillati</taxon>
        <taxon>Bacillota</taxon>
        <taxon>Bacilli</taxon>
        <taxon>Bacillales</taxon>
        <taxon>Paenibacillaceae</taxon>
        <taxon>Paenibacillus</taxon>
    </lineage>
</organism>
<accession>A0A2Z2KNH7</accession>
<reference evidence="5 6" key="1">
    <citation type="submission" date="2017-06" db="EMBL/GenBank/DDBJ databases">
        <title>Complete genome sequence of Paenibacillus donghaensis KCTC 13049T isolated from East Sea sediment, South Korea.</title>
        <authorList>
            <person name="Jung B.K."/>
            <person name="Hong S.-J."/>
            <person name="Shin J.-H."/>
        </authorList>
    </citation>
    <scope>NUCLEOTIDE SEQUENCE [LARGE SCALE GENOMIC DNA]</scope>
    <source>
        <strain evidence="5 6">KCTC 13049</strain>
    </source>
</reference>
<gene>
    <name evidence="5" type="ORF">B9T62_13295</name>
</gene>
<keyword evidence="2" id="KW-0964">Secreted</keyword>
<protein>
    <recommendedName>
        <fullName evidence="4">Carbohydrate-binding module family 96 domain-containing protein</fullName>
    </recommendedName>
</protein>
<dbReference type="Pfam" id="PF24517">
    <property type="entry name" value="CBM96"/>
    <property type="match status" value="1"/>
</dbReference>
<dbReference type="InterPro" id="IPR055372">
    <property type="entry name" value="CBM96"/>
</dbReference>
<dbReference type="AlphaFoldDB" id="A0A2Z2KNH7"/>
<evidence type="ECO:0000256" key="3">
    <source>
        <dbReference type="ARBA" id="ARBA00022729"/>
    </source>
</evidence>
<dbReference type="OrthoDB" id="2483493at2"/>
<dbReference type="Proteomes" id="UP000249890">
    <property type="component" value="Chromosome"/>
</dbReference>
<name>A0A2Z2KNH7_9BACL</name>
<dbReference type="GO" id="GO:0005576">
    <property type="term" value="C:extracellular region"/>
    <property type="evidence" value="ECO:0007669"/>
    <property type="project" value="UniProtKB-SubCell"/>
</dbReference>
<evidence type="ECO:0000259" key="4">
    <source>
        <dbReference type="Pfam" id="PF24517"/>
    </source>
</evidence>
<comment type="subcellular location">
    <subcellularLocation>
        <location evidence="1">Secreted</location>
    </subcellularLocation>
</comment>
<evidence type="ECO:0000256" key="1">
    <source>
        <dbReference type="ARBA" id="ARBA00004613"/>
    </source>
</evidence>
<evidence type="ECO:0000256" key="2">
    <source>
        <dbReference type="ARBA" id="ARBA00022525"/>
    </source>
</evidence>
<evidence type="ECO:0000313" key="5">
    <source>
        <dbReference type="EMBL" id="ASA21661.1"/>
    </source>
</evidence>
<evidence type="ECO:0000313" key="6">
    <source>
        <dbReference type="Proteomes" id="UP000249890"/>
    </source>
</evidence>
<dbReference type="NCBIfam" id="NF033679">
    <property type="entry name" value="DNRLRE_dom"/>
    <property type="match status" value="1"/>
</dbReference>